<gene>
    <name evidence="2" type="ORF">R54876_GBNLAHCA_00493</name>
</gene>
<evidence type="ECO:0000259" key="1">
    <source>
        <dbReference type="Pfam" id="PF01370"/>
    </source>
</evidence>
<dbReference type="PANTHER" id="PTHR43245">
    <property type="entry name" value="BIFUNCTIONAL POLYMYXIN RESISTANCE PROTEIN ARNA"/>
    <property type="match status" value="1"/>
</dbReference>
<dbReference type="SUPFAM" id="SSF51735">
    <property type="entry name" value="NAD(P)-binding Rossmann-fold domains"/>
    <property type="match status" value="1"/>
</dbReference>
<keyword evidence="3" id="KW-1185">Reference proteome</keyword>
<evidence type="ECO:0000313" key="2">
    <source>
        <dbReference type="EMBL" id="CAK8053934.1"/>
    </source>
</evidence>
<sequence>MTQAILGSNGQIGQELAKELNRNYTKDIRLVSRHPKKINEDDTLVPANLTNYDQTLKAVKGSQIVYFTAGLPMDGKIWHRDFPTMLNNVVRACEQTGAKLVFFDNTYMYPKNNEIQTEQMQYSPKGLKSEVRSKMASQIEELMTSSDLDTMICRAPEFYGPGKTQSITNTMIFNRIKRDKKALIPLSADKLRTLIWTPDASRAMALLANTASAYNQTWHLPVDRPLTYQQLIEAIKDVTGGKVSYRVLPYWIFQFGSHFSKSVKELMELLPRYAEDNIFSDAKFRNAFPNFKVTTIQEGIAKIFEQ</sequence>
<dbReference type="Proteomes" id="UP001314241">
    <property type="component" value="Unassembled WGS sequence"/>
</dbReference>
<dbReference type="InterPro" id="IPR036291">
    <property type="entry name" value="NAD(P)-bd_dom_sf"/>
</dbReference>
<name>A0ABM9N447_9LACO</name>
<accession>A0ABM9N447</accession>
<dbReference type="RefSeq" id="WP_349641479.1">
    <property type="nucleotide sequence ID" value="NZ_CAWVOH010000001.1"/>
</dbReference>
<dbReference type="InterPro" id="IPR050177">
    <property type="entry name" value="Lipid_A_modif_metabolic_enz"/>
</dbReference>
<dbReference type="EMBL" id="CAWVOH010000001">
    <property type="protein sequence ID" value="CAK8053934.1"/>
    <property type="molecule type" value="Genomic_DNA"/>
</dbReference>
<dbReference type="Gene3D" id="3.40.50.720">
    <property type="entry name" value="NAD(P)-binding Rossmann-like Domain"/>
    <property type="match status" value="1"/>
</dbReference>
<comment type="caution">
    <text evidence="2">The sequence shown here is derived from an EMBL/GenBank/DDBJ whole genome shotgun (WGS) entry which is preliminary data.</text>
</comment>
<reference evidence="2 3" key="1">
    <citation type="submission" date="2024-01" db="EMBL/GenBank/DDBJ databases">
        <authorList>
            <person name="Botero Cardona J."/>
        </authorList>
    </citation>
    <scope>NUCLEOTIDE SEQUENCE [LARGE SCALE GENOMIC DNA]</scope>
    <source>
        <strain evidence="2 3">LMG 33000</strain>
    </source>
</reference>
<dbReference type="PANTHER" id="PTHR43245:SF13">
    <property type="entry name" value="UDP-D-APIOSE_UDP-D-XYLOSE SYNTHASE 2"/>
    <property type="match status" value="1"/>
</dbReference>
<protein>
    <submittedName>
        <fullName evidence="2">Nucleoside-diphosphate-sugar epimerase (WcaG)</fullName>
    </submittedName>
</protein>
<evidence type="ECO:0000313" key="3">
    <source>
        <dbReference type="Proteomes" id="UP001314241"/>
    </source>
</evidence>
<proteinExistence type="predicted"/>
<dbReference type="Pfam" id="PF01370">
    <property type="entry name" value="Epimerase"/>
    <property type="match status" value="1"/>
</dbReference>
<dbReference type="InterPro" id="IPR001509">
    <property type="entry name" value="Epimerase_deHydtase"/>
</dbReference>
<feature type="domain" description="NAD-dependent epimerase/dehydratase" evidence="1">
    <location>
        <begin position="5"/>
        <end position="211"/>
    </location>
</feature>
<organism evidence="2 3">
    <name type="scientific">Eupransor demetentiae</name>
    <dbReference type="NCBI Taxonomy" id="3109584"/>
    <lineage>
        <taxon>Bacteria</taxon>
        <taxon>Bacillati</taxon>
        <taxon>Bacillota</taxon>
        <taxon>Bacilli</taxon>
        <taxon>Lactobacillales</taxon>
        <taxon>Lactobacillaceae</taxon>
        <taxon>Eupransor</taxon>
    </lineage>
</organism>